<organism evidence="18 19">
    <name type="scientific">Solirubrobacter ginsenosidimutans</name>
    <dbReference type="NCBI Taxonomy" id="490573"/>
    <lineage>
        <taxon>Bacteria</taxon>
        <taxon>Bacillati</taxon>
        <taxon>Actinomycetota</taxon>
        <taxon>Thermoleophilia</taxon>
        <taxon>Solirubrobacterales</taxon>
        <taxon>Solirubrobacteraceae</taxon>
        <taxon>Solirubrobacter</taxon>
    </lineage>
</organism>
<keyword evidence="10 15" id="KW-0067">ATP-binding</keyword>
<evidence type="ECO:0000256" key="8">
    <source>
        <dbReference type="ARBA" id="ARBA00022801"/>
    </source>
</evidence>
<keyword evidence="4" id="KW-0645">Protease</keyword>
<dbReference type="GO" id="GO:0005524">
    <property type="term" value="F:ATP binding"/>
    <property type="evidence" value="ECO:0007669"/>
    <property type="project" value="UniProtKB-KW"/>
</dbReference>
<feature type="transmembrane region" description="Helical" evidence="16">
    <location>
        <begin position="12"/>
        <end position="31"/>
    </location>
</feature>
<dbReference type="Gene3D" id="1.20.58.760">
    <property type="entry name" value="Peptidase M41"/>
    <property type="match status" value="1"/>
</dbReference>
<gene>
    <name evidence="18" type="ORF">OM076_34980</name>
</gene>
<comment type="caution">
    <text evidence="18">The sequence shown here is derived from an EMBL/GenBank/DDBJ whole genome shotgun (WGS) entry which is preliminary data.</text>
</comment>
<keyword evidence="14 16" id="KW-0472">Membrane</keyword>
<keyword evidence="7 15" id="KW-0547">Nucleotide-binding</keyword>
<evidence type="ECO:0000256" key="16">
    <source>
        <dbReference type="SAM" id="Phobius"/>
    </source>
</evidence>
<evidence type="ECO:0000256" key="11">
    <source>
        <dbReference type="ARBA" id="ARBA00022946"/>
    </source>
</evidence>
<evidence type="ECO:0000256" key="4">
    <source>
        <dbReference type="ARBA" id="ARBA00022670"/>
    </source>
</evidence>
<evidence type="ECO:0000256" key="14">
    <source>
        <dbReference type="ARBA" id="ARBA00023136"/>
    </source>
</evidence>
<dbReference type="AlphaFoldDB" id="A0A9X3S5E0"/>
<dbReference type="FunFam" id="1.10.8.60:FF:000001">
    <property type="entry name" value="ATP-dependent zinc metalloprotease FtsH"/>
    <property type="match status" value="1"/>
</dbReference>
<keyword evidence="11" id="KW-0809">Transit peptide</keyword>
<keyword evidence="9" id="KW-0862">Zinc</keyword>
<protein>
    <submittedName>
        <fullName evidence="18">AAA family ATPase</fullName>
    </submittedName>
</protein>
<dbReference type="InterPro" id="IPR027417">
    <property type="entry name" value="P-loop_NTPase"/>
</dbReference>
<comment type="similarity">
    <text evidence="3">In the C-terminal section; belongs to the peptidase M41 family.</text>
</comment>
<dbReference type="PANTHER" id="PTHR23076:SF97">
    <property type="entry name" value="ATP-DEPENDENT ZINC METALLOPROTEASE YME1L1"/>
    <property type="match status" value="1"/>
</dbReference>
<comment type="similarity">
    <text evidence="15">Belongs to the AAA ATPase family.</text>
</comment>
<proteinExistence type="inferred from homology"/>
<dbReference type="GO" id="GO:0006508">
    <property type="term" value="P:proteolysis"/>
    <property type="evidence" value="ECO:0007669"/>
    <property type="project" value="UniProtKB-KW"/>
</dbReference>
<evidence type="ECO:0000256" key="1">
    <source>
        <dbReference type="ARBA" id="ARBA00001947"/>
    </source>
</evidence>
<dbReference type="EMBL" id="JAPDOD010000048">
    <property type="protein sequence ID" value="MDA0165527.1"/>
    <property type="molecule type" value="Genomic_DNA"/>
</dbReference>
<dbReference type="Pfam" id="PF17862">
    <property type="entry name" value="AAA_lid_3"/>
    <property type="match status" value="1"/>
</dbReference>
<evidence type="ECO:0000256" key="9">
    <source>
        <dbReference type="ARBA" id="ARBA00022833"/>
    </source>
</evidence>
<sequence length="503" mass="55400">MSLWDQTKDFIQTWGPSIFMTLIVFFLWRMIRMMPSTKPQEIKPDSSVSIKWDDVAGADEAKAELQEVVDFLRDPKRFKALGAKVPKGIILHGPPGTGKTLLAKAVANESGAQFFAQSASSFVEMYSGLGAKRIRRLFREARKHSPAIVFIDEIDAVGAVRGSDNNSEREQTLNQLLVEMDGFAGSNELVVIAASNLLEKLDPALMRPGRLDRQILVGAPDVNGREAILKVHTRNKPVADVDLATIARHTAGLTGADLANIANEAAISAARGHRSTLNQEDFNSSLERVVAGMQSRRRLTEHERRVIAFHESGHTLCSELLPGVDRTHKVSIVPRGTALGYMLHFPEEDRYLKTRTELLDQMTVLLGGRAAEQLVFGAVTTGASDDLKQVAQISRAMIHEWAMGTSVAALQLAAEGGAVSDRTRELRDAEQQHLADEAMRRAVKLLTSHRAHLNELANALLRQEVLERDDIERIMADVETPRRVANGHLWVAAAEATDVQQTS</sequence>
<evidence type="ECO:0000256" key="7">
    <source>
        <dbReference type="ARBA" id="ARBA00022741"/>
    </source>
</evidence>
<evidence type="ECO:0000256" key="15">
    <source>
        <dbReference type="RuleBase" id="RU003651"/>
    </source>
</evidence>
<reference evidence="18" key="1">
    <citation type="submission" date="2022-10" db="EMBL/GenBank/DDBJ databases">
        <title>The WGS of Solirubrobacter ginsenosidimutans DSM 21036.</title>
        <authorList>
            <person name="Jiang Z."/>
        </authorList>
    </citation>
    <scope>NUCLEOTIDE SEQUENCE</scope>
    <source>
        <strain evidence="18">DSM 21036</strain>
    </source>
</reference>
<dbReference type="Pfam" id="PF00004">
    <property type="entry name" value="AAA"/>
    <property type="match status" value="1"/>
</dbReference>
<dbReference type="SUPFAM" id="SSF52540">
    <property type="entry name" value="P-loop containing nucleoside triphosphate hydrolases"/>
    <property type="match status" value="1"/>
</dbReference>
<evidence type="ECO:0000313" key="18">
    <source>
        <dbReference type="EMBL" id="MDA0165527.1"/>
    </source>
</evidence>
<dbReference type="GO" id="GO:0016887">
    <property type="term" value="F:ATP hydrolysis activity"/>
    <property type="evidence" value="ECO:0007669"/>
    <property type="project" value="InterPro"/>
</dbReference>
<evidence type="ECO:0000256" key="10">
    <source>
        <dbReference type="ARBA" id="ARBA00022840"/>
    </source>
</evidence>
<dbReference type="Pfam" id="PF01434">
    <property type="entry name" value="Peptidase_M41"/>
    <property type="match status" value="1"/>
</dbReference>
<dbReference type="GO" id="GO:0004176">
    <property type="term" value="F:ATP-dependent peptidase activity"/>
    <property type="evidence" value="ECO:0007669"/>
    <property type="project" value="InterPro"/>
</dbReference>
<keyword evidence="6" id="KW-0479">Metal-binding</keyword>
<dbReference type="Gene3D" id="1.10.8.60">
    <property type="match status" value="1"/>
</dbReference>
<dbReference type="RefSeq" id="WP_270044787.1">
    <property type="nucleotide sequence ID" value="NZ_JAPDOD010000048.1"/>
</dbReference>
<accession>A0A9X3S5E0</accession>
<evidence type="ECO:0000256" key="12">
    <source>
        <dbReference type="ARBA" id="ARBA00022989"/>
    </source>
</evidence>
<keyword evidence="8" id="KW-0378">Hydrolase</keyword>
<evidence type="ECO:0000256" key="13">
    <source>
        <dbReference type="ARBA" id="ARBA00023049"/>
    </source>
</evidence>
<keyword evidence="5 16" id="KW-0812">Transmembrane</keyword>
<dbReference type="PROSITE" id="PS00674">
    <property type="entry name" value="AAA"/>
    <property type="match status" value="1"/>
</dbReference>
<dbReference type="SMART" id="SM00382">
    <property type="entry name" value="AAA"/>
    <property type="match status" value="1"/>
</dbReference>
<dbReference type="Proteomes" id="UP001149140">
    <property type="component" value="Unassembled WGS sequence"/>
</dbReference>
<dbReference type="InterPro" id="IPR003959">
    <property type="entry name" value="ATPase_AAA_core"/>
</dbReference>
<name>A0A9X3S5E0_9ACTN</name>
<dbReference type="GO" id="GO:0005886">
    <property type="term" value="C:plasma membrane"/>
    <property type="evidence" value="ECO:0007669"/>
    <property type="project" value="TreeGrafter"/>
</dbReference>
<dbReference type="InterPro" id="IPR000642">
    <property type="entry name" value="Peptidase_M41"/>
</dbReference>
<keyword evidence="12 16" id="KW-1133">Transmembrane helix</keyword>
<evidence type="ECO:0000256" key="2">
    <source>
        <dbReference type="ARBA" id="ARBA00004141"/>
    </source>
</evidence>
<dbReference type="InterPro" id="IPR037219">
    <property type="entry name" value="Peptidase_M41-like"/>
</dbReference>
<dbReference type="InterPro" id="IPR041569">
    <property type="entry name" value="AAA_lid_3"/>
</dbReference>
<dbReference type="Gene3D" id="3.40.50.300">
    <property type="entry name" value="P-loop containing nucleotide triphosphate hydrolases"/>
    <property type="match status" value="1"/>
</dbReference>
<feature type="domain" description="AAA+ ATPase" evidence="17">
    <location>
        <begin position="85"/>
        <end position="221"/>
    </location>
</feature>
<dbReference type="GO" id="GO:0030163">
    <property type="term" value="P:protein catabolic process"/>
    <property type="evidence" value="ECO:0007669"/>
    <property type="project" value="TreeGrafter"/>
</dbReference>
<evidence type="ECO:0000313" key="19">
    <source>
        <dbReference type="Proteomes" id="UP001149140"/>
    </source>
</evidence>
<keyword evidence="13" id="KW-0482">Metalloprotease</keyword>
<dbReference type="GO" id="GO:0004222">
    <property type="term" value="F:metalloendopeptidase activity"/>
    <property type="evidence" value="ECO:0007669"/>
    <property type="project" value="InterPro"/>
</dbReference>
<dbReference type="CDD" id="cd19501">
    <property type="entry name" value="RecA-like_FtsH"/>
    <property type="match status" value="1"/>
</dbReference>
<dbReference type="SUPFAM" id="SSF140990">
    <property type="entry name" value="FtsH protease domain-like"/>
    <property type="match status" value="1"/>
</dbReference>
<dbReference type="FunFam" id="3.40.50.300:FF:000277">
    <property type="entry name" value="ATP-dependent zinc metalloprotease FtsH"/>
    <property type="match status" value="1"/>
</dbReference>
<evidence type="ECO:0000256" key="5">
    <source>
        <dbReference type="ARBA" id="ARBA00022692"/>
    </source>
</evidence>
<evidence type="ECO:0000256" key="3">
    <source>
        <dbReference type="ARBA" id="ARBA00010044"/>
    </source>
</evidence>
<dbReference type="GO" id="GO:0046872">
    <property type="term" value="F:metal ion binding"/>
    <property type="evidence" value="ECO:0007669"/>
    <property type="project" value="UniProtKB-KW"/>
</dbReference>
<evidence type="ECO:0000256" key="6">
    <source>
        <dbReference type="ARBA" id="ARBA00022723"/>
    </source>
</evidence>
<dbReference type="InterPro" id="IPR003593">
    <property type="entry name" value="AAA+_ATPase"/>
</dbReference>
<comment type="cofactor">
    <cofactor evidence="1">
        <name>Zn(2+)</name>
        <dbReference type="ChEBI" id="CHEBI:29105"/>
    </cofactor>
</comment>
<evidence type="ECO:0000259" key="17">
    <source>
        <dbReference type="SMART" id="SM00382"/>
    </source>
</evidence>
<comment type="subcellular location">
    <subcellularLocation>
        <location evidence="2">Membrane</location>
        <topology evidence="2">Multi-pass membrane protein</topology>
    </subcellularLocation>
</comment>
<dbReference type="InterPro" id="IPR003960">
    <property type="entry name" value="ATPase_AAA_CS"/>
</dbReference>
<dbReference type="PANTHER" id="PTHR23076">
    <property type="entry name" value="METALLOPROTEASE M41 FTSH"/>
    <property type="match status" value="1"/>
</dbReference>
<keyword evidence="19" id="KW-1185">Reference proteome</keyword>